<dbReference type="PANTHER" id="PTHR42883">
    <property type="entry name" value="GLUCOSE-1-PHOSPHATE THYMIDYLTRANSFERASE"/>
    <property type="match status" value="1"/>
</dbReference>
<dbReference type="Proteomes" id="UP000811545">
    <property type="component" value="Unassembled WGS sequence"/>
</dbReference>
<dbReference type="SUPFAM" id="SSF53448">
    <property type="entry name" value="Nucleotide-diphospho-sugar transferases"/>
    <property type="match status" value="1"/>
</dbReference>
<comment type="caution">
    <text evidence="2">The sequence shown here is derived from an EMBL/GenBank/DDBJ whole genome shotgun (WGS) entry which is preliminary data.</text>
</comment>
<dbReference type="Gene3D" id="3.90.550.10">
    <property type="entry name" value="Spore Coat Polysaccharide Biosynthesis Protein SpsA, Chain A"/>
    <property type="match status" value="1"/>
</dbReference>
<keyword evidence="2" id="KW-0548">Nucleotidyltransferase</keyword>
<dbReference type="InterPro" id="IPR029044">
    <property type="entry name" value="Nucleotide-diphossugar_trans"/>
</dbReference>
<gene>
    <name evidence="2" type="primary">rffH_2</name>
    <name evidence="2" type="ORF">DDT42_01838</name>
</gene>
<dbReference type="InterPro" id="IPR005908">
    <property type="entry name" value="G1P_thy_trans_l"/>
</dbReference>
<feature type="domain" description="Nucleotidyl transferase" evidence="1">
    <location>
        <begin position="2"/>
        <end position="236"/>
    </location>
</feature>
<dbReference type="PANTHER" id="PTHR42883:SF2">
    <property type="entry name" value="THYMIDYLYLTRANSFERASE"/>
    <property type="match status" value="1"/>
</dbReference>
<dbReference type="CDD" id="cd04189">
    <property type="entry name" value="G1P_TT_long"/>
    <property type="match status" value="1"/>
</dbReference>
<evidence type="ECO:0000313" key="2">
    <source>
        <dbReference type="EMBL" id="MBT9145959.1"/>
    </source>
</evidence>
<organism evidence="2 3">
    <name type="scientific">Psychracetigena formicireducens</name>
    <dbReference type="NCBI Taxonomy" id="2986056"/>
    <lineage>
        <taxon>Bacteria</taxon>
        <taxon>Bacillati</taxon>
        <taxon>Candidatus Lithacetigenota</taxon>
        <taxon>Candidatus Psychracetigena</taxon>
    </lineage>
</organism>
<name>A0A9E2BN01_PSYF1</name>
<dbReference type="EC" id="2.7.7.24" evidence="2"/>
<dbReference type="InterPro" id="IPR005835">
    <property type="entry name" value="NTP_transferase_dom"/>
</dbReference>
<evidence type="ECO:0000313" key="3">
    <source>
        <dbReference type="Proteomes" id="UP000811545"/>
    </source>
</evidence>
<dbReference type="EMBL" id="QLTW01000241">
    <property type="protein sequence ID" value="MBT9145959.1"/>
    <property type="molecule type" value="Genomic_DNA"/>
</dbReference>
<dbReference type="Pfam" id="PF00483">
    <property type="entry name" value="NTP_transferase"/>
    <property type="match status" value="1"/>
</dbReference>
<protein>
    <submittedName>
        <fullName evidence="2">Glucose-1-phosphate thymidylyltransferase 2</fullName>
        <ecNumber evidence="2">2.7.7.24</ecNumber>
    </submittedName>
</protein>
<sequence>MKAIILCGGKGTRLKPLTYTTAKQLLPIANKPILFYVLDQVKEAGISEVGIIISPDTGKLIKEAVGDGSRWNFQVTYILQAEPLGLAHAVKTAKGYLMDSPFLMFLGDNLIGGGITDFVKEFNSSPCDSLMLFKEVPDPRLFGVAELDSCGKVIRLVEKPKEPQSNLAVVGVYLFKPCIHKAIEDIKPSLRGELEITDAIQKLLDCGLEVKSHLLTGWWLDTGKKDDLLEANRVVLDDYTRRNIQGNVDNQSQVIGRVEIGVDSHIQNSIIRGPVVIAPHCQVLNSYIGPFTSIGEGSFIEKSSTYNPNHLVIRTSWLYGIIIL</sequence>
<evidence type="ECO:0000259" key="1">
    <source>
        <dbReference type="Pfam" id="PF00483"/>
    </source>
</evidence>
<keyword evidence="2" id="KW-0808">Transferase</keyword>
<accession>A0A9E2BN01</accession>
<dbReference type="GO" id="GO:0008879">
    <property type="term" value="F:glucose-1-phosphate thymidylyltransferase activity"/>
    <property type="evidence" value="ECO:0007669"/>
    <property type="project" value="UniProtKB-EC"/>
</dbReference>
<proteinExistence type="predicted"/>
<reference evidence="2 3" key="1">
    <citation type="journal article" date="2021" name="bioRxiv">
        <title>Unique metabolic strategies in Hadean analogues reveal hints for primordial physiology.</title>
        <authorList>
            <person name="Nobu M.K."/>
            <person name="Nakai R."/>
            <person name="Tamazawa S."/>
            <person name="Mori H."/>
            <person name="Toyoda A."/>
            <person name="Ijiri A."/>
            <person name="Suzuki S."/>
            <person name="Kurokawa K."/>
            <person name="Kamagata Y."/>
            <person name="Tamaki H."/>
        </authorList>
    </citation>
    <scope>NUCLEOTIDE SEQUENCE [LARGE SCALE GENOMIC DNA]</scope>
    <source>
        <strain evidence="2">BS525</strain>
    </source>
</reference>
<dbReference type="NCBIfam" id="TIGR01208">
    <property type="entry name" value="rmlA_long"/>
    <property type="match status" value="1"/>
</dbReference>
<dbReference type="AlphaFoldDB" id="A0A9E2BN01"/>